<evidence type="ECO:0000256" key="1">
    <source>
        <dbReference type="SAM" id="MobiDB-lite"/>
    </source>
</evidence>
<accession>A0ABQ8IY60</accession>
<evidence type="ECO:0000313" key="2">
    <source>
        <dbReference type="EMBL" id="KAH9415243.1"/>
    </source>
</evidence>
<reference evidence="2 3" key="1">
    <citation type="journal article" date="2018" name="J. Allergy Clin. Immunol.">
        <title>High-quality assembly of Dermatophagoides pteronyssinus genome and transcriptome reveals a wide range of novel allergens.</title>
        <authorList>
            <person name="Liu X.Y."/>
            <person name="Yang K.Y."/>
            <person name="Wang M.Q."/>
            <person name="Kwok J.S."/>
            <person name="Zeng X."/>
            <person name="Yang Z."/>
            <person name="Xiao X.J."/>
            <person name="Lau C.P."/>
            <person name="Li Y."/>
            <person name="Huang Z.M."/>
            <person name="Ba J.G."/>
            <person name="Yim A.K."/>
            <person name="Ouyang C.Y."/>
            <person name="Ngai S.M."/>
            <person name="Chan T.F."/>
            <person name="Leung E.L."/>
            <person name="Liu L."/>
            <person name="Liu Z.G."/>
            <person name="Tsui S.K."/>
        </authorList>
    </citation>
    <scope>NUCLEOTIDE SEQUENCE [LARGE SCALE GENOMIC DNA]</scope>
    <source>
        <strain evidence="2">Derp</strain>
    </source>
</reference>
<dbReference type="EMBL" id="NJHN03000099">
    <property type="protein sequence ID" value="KAH9415243.1"/>
    <property type="molecule type" value="Genomic_DNA"/>
</dbReference>
<evidence type="ECO:0000313" key="3">
    <source>
        <dbReference type="Proteomes" id="UP000887458"/>
    </source>
</evidence>
<proteinExistence type="predicted"/>
<name>A0ABQ8IY60_DERPT</name>
<organism evidence="2 3">
    <name type="scientific">Dermatophagoides pteronyssinus</name>
    <name type="common">European house dust mite</name>
    <dbReference type="NCBI Taxonomy" id="6956"/>
    <lineage>
        <taxon>Eukaryota</taxon>
        <taxon>Metazoa</taxon>
        <taxon>Ecdysozoa</taxon>
        <taxon>Arthropoda</taxon>
        <taxon>Chelicerata</taxon>
        <taxon>Arachnida</taxon>
        <taxon>Acari</taxon>
        <taxon>Acariformes</taxon>
        <taxon>Sarcoptiformes</taxon>
        <taxon>Astigmata</taxon>
        <taxon>Psoroptidia</taxon>
        <taxon>Analgoidea</taxon>
        <taxon>Pyroglyphidae</taxon>
        <taxon>Dermatophagoidinae</taxon>
        <taxon>Dermatophagoides</taxon>
    </lineage>
</organism>
<gene>
    <name evidence="2" type="ORF">DERP_006337</name>
</gene>
<protein>
    <submittedName>
        <fullName evidence="2">Uncharacterized protein</fullName>
    </submittedName>
</protein>
<feature type="region of interest" description="Disordered" evidence="1">
    <location>
        <begin position="1"/>
        <end position="36"/>
    </location>
</feature>
<keyword evidence="3" id="KW-1185">Reference proteome</keyword>
<comment type="caution">
    <text evidence="2">The sequence shown here is derived from an EMBL/GenBank/DDBJ whole genome shotgun (WGS) entry which is preliminary data.</text>
</comment>
<dbReference type="Proteomes" id="UP000887458">
    <property type="component" value="Unassembled WGS sequence"/>
</dbReference>
<reference evidence="2 3" key="2">
    <citation type="journal article" date="2022" name="Mol. Biol. Evol.">
        <title>Comparative Genomics Reveals Insights into the Divergent Evolution of Astigmatic Mites and Household Pest Adaptations.</title>
        <authorList>
            <person name="Xiong Q."/>
            <person name="Wan A.T."/>
            <person name="Liu X."/>
            <person name="Fung C.S."/>
            <person name="Xiao X."/>
            <person name="Malainual N."/>
            <person name="Hou J."/>
            <person name="Wang L."/>
            <person name="Wang M."/>
            <person name="Yang K.Y."/>
            <person name="Cui Y."/>
            <person name="Leung E.L."/>
            <person name="Nong W."/>
            <person name="Shin S.K."/>
            <person name="Au S.W."/>
            <person name="Jeong K.Y."/>
            <person name="Chew F.T."/>
            <person name="Hui J.H."/>
            <person name="Leung T.F."/>
            <person name="Tungtrongchitr A."/>
            <person name="Zhong N."/>
            <person name="Liu Z."/>
            <person name="Tsui S.K."/>
        </authorList>
    </citation>
    <scope>NUCLEOTIDE SEQUENCE [LARGE SCALE GENOMIC DNA]</scope>
    <source>
        <strain evidence="2">Derp</strain>
    </source>
</reference>
<feature type="compositionally biased region" description="Polar residues" evidence="1">
    <location>
        <begin position="12"/>
        <end position="29"/>
    </location>
</feature>
<sequence length="61" mass="7146">MHKKSDPITKDFPQSTSNNKQTFISVQDQDQFENPEKNQIKSNIVIIFVIFTLEMKDHHQG</sequence>